<dbReference type="Pfam" id="PF19054">
    <property type="entry name" value="DUF5753"/>
    <property type="match status" value="1"/>
</dbReference>
<evidence type="ECO:0000259" key="1">
    <source>
        <dbReference type="Pfam" id="PF19054"/>
    </source>
</evidence>
<name>A0ABP6JK06_9ACTN</name>
<proteinExistence type="predicted"/>
<gene>
    <name evidence="2" type="ORF">GCM10010446_18090</name>
</gene>
<dbReference type="EMBL" id="BAAAUD010000018">
    <property type="protein sequence ID" value="GAA2933683.1"/>
    <property type="molecule type" value="Genomic_DNA"/>
</dbReference>
<dbReference type="Proteomes" id="UP001500403">
    <property type="component" value="Unassembled WGS sequence"/>
</dbReference>
<dbReference type="InterPro" id="IPR043917">
    <property type="entry name" value="DUF5753"/>
</dbReference>
<evidence type="ECO:0000313" key="3">
    <source>
        <dbReference type="Proteomes" id="UP001500403"/>
    </source>
</evidence>
<protein>
    <recommendedName>
        <fullName evidence="1">DUF5753 domain-containing protein</fullName>
    </recommendedName>
</protein>
<keyword evidence="3" id="KW-1185">Reference proteome</keyword>
<comment type="caution">
    <text evidence="2">The sequence shown here is derived from an EMBL/GenBank/DDBJ whole genome shotgun (WGS) entry which is preliminary data.</text>
</comment>
<organism evidence="2 3">
    <name type="scientific">Streptomyces enissocaesilis</name>
    <dbReference type="NCBI Taxonomy" id="332589"/>
    <lineage>
        <taxon>Bacteria</taxon>
        <taxon>Bacillati</taxon>
        <taxon>Actinomycetota</taxon>
        <taxon>Actinomycetes</taxon>
        <taxon>Kitasatosporales</taxon>
        <taxon>Streptomycetaceae</taxon>
        <taxon>Streptomyces</taxon>
        <taxon>Streptomyces rochei group</taxon>
    </lineage>
</organism>
<accession>A0ABP6JK06</accession>
<sequence>MTAFAASSASLDGPAQLLETPDGRRLAYSEGQKNGRLIADPKEVAVLLRRYATLRSQTLSPKDSRGLLERMRGAL</sequence>
<feature type="domain" description="DUF5753" evidence="1">
    <location>
        <begin position="7"/>
        <end position="70"/>
    </location>
</feature>
<reference evidence="3" key="1">
    <citation type="journal article" date="2019" name="Int. J. Syst. Evol. Microbiol.">
        <title>The Global Catalogue of Microorganisms (GCM) 10K type strain sequencing project: providing services to taxonomists for standard genome sequencing and annotation.</title>
        <authorList>
            <consortium name="The Broad Institute Genomics Platform"/>
            <consortium name="The Broad Institute Genome Sequencing Center for Infectious Disease"/>
            <person name="Wu L."/>
            <person name="Ma J."/>
        </authorList>
    </citation>
    <scope>NUCLEOTIDE SEQUENCE [LARGE SCALE GENOMIC DNA]</scope>
    <source>
        <strain evidence="3">JCM 9088</strain>
    </source>
</reference>
<evidence type="ECO:0000313" key="2">
    <source>
        <dbReference type="EMBL" id="GAA2933683.1"/>
    </source>
</evidence>